<dbReference type="AlphaFoldDB" id="A0AAV2DS42"/>
<dbReference type="Proteomes" id="UP001497516">
    <property type="component" value="Chromosome 3"/>
</dbReference>
<evidence type="ECO:0000256" key="1">
    <source>
        <dbReference type="SAM" id="SignalP"/>
    </source>
</evidence>
<gene>
    <name evidence="2" type="ORF">LTRI10_LOCUS17968</name>
</gene>
<name>A0AAV2DS42_9ROSI</name>
<sequence length="85" mass="9002">MKATKPSASLLLFLLLVLALVLSSSMAVEIQGGSRGGLGSRPGDSRGVEWKRVNHGSLRGGQAHIANPTLRDQPAAFYHLPKLVV</sequence>
<evidence type="ECO:0000313" key="2">
    <source>
        <dbReference type="EMBL" id="CAL1376223.1"/>
    </source>
</evidence>
<proteinExistence type="predicted"/>
<organism evidence="2 3">
    <name type="scientific">Linum trigynum</name>
    <dbReference type="NCBI Taxonomy" id="586398"/>
    <lineage>
        <taxon>Eukaryota</taxon>
        <taxon>Viridiplantae</taxon>
        <taxon>Streptophyta</taxon>
        <taxon>Embryophyta</taxon>
        <taxon>Tracheophyta</taxon>
        <taxon>Spermatophyta</taxon>
        <taxon>Magnoliopsida</taxon>
        <taxon>eudicotyledons</taxon>
        <taxon>Gunneridae</taxon>
        <taxon>Pentapetalae</taxon>
        <taxon>rosids</taxon>
        <taxon>fabids</taxon>
        <taxon>Malpighiales</taxon>
        <taxon>Linaceae</taxon>
        <taxon>Linum</taxon>
    </lineage>
</organism>
<protein>
    <submittedName>
        <fullName evidence="2">Uncharacterized protein</fullName>
    </submittedName>
</protein>
<feature type="chain" id="PRO_5043539276" evidence="1">
    <location>
        <begin position="28"/>
        <end position="85"/>
    </location>
</feature>
<dbReference type="EMBL" id="OZ034816">
    <property type="protein sequence ID" value="CAL1376223.1"/>
    <property type="molecule type" value="Genomic_DNA"/>
</dbReference>
<accession>A0AAV2DS42</accession>
<feature type="signal peptide" evidence="1">
    <location>
        <begin position="1"/>
        <end position="27"/>
    </location>
</feature>
<reference evidence="2 3" key="1">
    <citation type="submission" date="2024-04" db="EMBL/GenBank/DDBJ databases">
        <authorList>
            <person name="Fracassetti M."/>
        </authorList>
    </citation>
    <scope>NUCLEOTIDE SEQUENCE [LARGE SCALE GENOMIC DNA]</scope>
</reference>
<evidence type="ECO:0000313" key="3">
    <source>
        <dbReference type="Proteomes" id="UP001497516"/>
    </source>
</evidence>
<keyword evidence="3" id="KW-1185">Reference proteome</keyword>
<keyword evidence="1" id="KW-0732">Signal</keyword>